<protein>
    <submittedName>
        <fullName evidence="8">ABC transporter ATP-binding protein</fullName>
    </submittedName>
</protein>
<dbReference type="PANTHER" id="PTHR43820:SF4">
    <property type="entry name" value="HIGH-AFFINITY BRANCHED-CHAIN AMINO ACID TRANSPORT ATP-BINDING PROTEIN LIVF"/>
    <property type="match status" value="1"/>
</dbReference>
<proteinExistence type="inferred from homology"/>
<keyword evidence="3" id="KW-0547">Nucleotide-binding</keyword>
<dbReference type="PROSITE" id="PS00211">
    <property type="entry name" value="ABC_TRANSPORTER_1"/>
    <property type="match status" value="1"/>
</dbReference>
<feature type="domain" description="ABC transporter" evidence="7">
    <location>
        <begin position="2"/>
        <end position="235"/>
    </location>
</feature>
<dbReference type="PROSITE" id="PS50893">
    <property type="entry name" value="ABC_TRANSPORTER_2"/>
    <property type="match status" value="1"/>
</dbReference>
<dbReference type="InterPro" id="IPR017871">
    <property type="entry name" value="ABC_transporter-like_CS"/>
</dbReference>
<keyword evidence="2" id="KW-0813">Transport</keyword>
<comment type="caution">
    <text evidence="8">The sequence shown here is derived from an EMBL/GenBank/DDBJ whole genome shotgun (WGS) entry which is preliminary data.</text>
</comment>
<evidence type="ECO:0000313" key="9">
    <source>
        <dbReference type="Proteomes" id="UP001595632"/>
    </source>
</evidence>
<evidence type="ECO:0000256" key="1">
    <source>
        <dbReference type="ARBA" id="ARBA00005417"/>
    </source>
</evidence>
<dbReference type="SMART" id="SM00382">
    <property type="entry name" value="AAA"/>
    <property type="match status" value="1"/>
</dbReference>
<evidence type="ECO:0000256" key="5">
    <source>
        <dbReference type="ARBA" id="ARBA00022970"/>
    </source>
</evidence>
<name>A0ABV7GMV9_9RHOB</name>
<feature type="region of interest" description="Disordered" evidence="6">
    <location>
        <begin position="234"/>
        <end position="395"/>
    </location>
</feature>
<dbReference type="CDD" id="cd03224">
    <property type="entry name" value="ABC_TM1139_LivF_branched"/>
    <property type="match status" value="1"/>
</dbReference>
<dbReference type="PANTHER" id="PTHR43820">
    <property type="entry name" value="HIGH-AFFINITY BRANCHED-CHAIN AMINO ACID TRANSPORT ATP-BINDING PROTEIN LIVF"/>
    <property type="match status" value="1"/>
</dbReference>
<dbReference type="InterPro" id="IPR027417">
    <property type="entry name" value="P-loop_NTPase"/>
</dbReference>
<dbReference type="InterPro" id="IPR003439">
    <property type="entry name" value="ABC_transporter-like_ATP-bd"/>
</dbReference>
<dbReference type="SUPFAM" id="SSF52540">
    <property type="entry name" value="P-loop containing nucleoside triphosphate hydrolases"/>
    <property type="match status" value="1"/>
</dbReference>
<keyword evidence="4 8" id="KW-0067">ATP-binding</keyword>
<evidence type="ECO:0000256" key="6">
    <source>
        <dbReference type="SAM" id="MobiDB-lite"/>
    </source>
</evidence>
<evidence type="ECO:0000259" key="7">
    <source>
        <dbReference type="PROSITE" id="PS50893"/>
    </source>
</evidence>
<keyword evidence="9" id="KW-1185">Reference proteome</keyword>
<keyword evidence="5" id="KW-0029">Amino-acid transport</keyword>
<evidence type="ECO:0000313" key="8">
    <source>
        <dbReference type="EMBL" id="MFC3142785.1"/>
    </source>
</evidence>
<accession>A0ABV7GMV9</accession>
<dbReference type="RefSeq" id="WP_275633570.1">
    <property type="nucleotide sequence ID" value="NZ_JARGYD010000005.1"/>
</dbReference>
<feature type="compositionally biased region" description="Pro residues" evidence="6">
    <location>
        <begin position="344"/>
        <end position="362"/>
    </location>
</feature>
<evidence type="ECO:0000256" key="2">
    <source>
        <dbReference type="ARBA" id="ARBA00022448"/>
    </source>
</evidence>
<organism evidence="8 9">
    <name type="scientific">Psychromarinibacter halotolerans</name>
    <dbReference type="NCBI Taxonomy" id="1775175"/>
    <lineage>
        <taxon>Bacteria</taxon>
        <taxon>Pseudomonadati</taxon>
        <taxon>Pseudomonadota</taxon>
        <taxon>Alphaproteobacteria</taxon>
        <taxon>Rhodobacterales</taxon>
        <taxon>Paracoccaceae</taxon>
        <taxon>Psychromarinibacter</taxon>
    </lineage>
</organism>
<comment type="similarity">
    <text evidence="1">Belongs to the ABC transporter superfamily.</text>
</comment>
<dbReference type="InterPro" id="IPR052156">
    <property type="entry name" value="BCAA_Transport_ATP-bd_LivF"/>
</dbReference>
<sequence length="395" mass="41576">MLEIDGLSAAYGQHRALEDVSLRVNRGEIVVILGANGAGKSTLLKAISGVCEGRVSGRIVMEGQDLAGLPPHRVVEEGIALVPEGRGIFGDMTVGENLMLGAYSERARDEEAGSLDRVHALFPKLLERRRQQARTMSGGEQQMVAIGRAMMSNPSILTLDEPSLGLSPLLCKELFQSLRAVRDAGLGMLLVEQNARQSLAIADRGYLLENGQIVHEDRADALLNDPAVQRAYLGGAAASDAPKRKPEAQVMRTKSADPSEIAAAALKTVGQKPPRPAPAPRPSPAPAPKPEPRPAPQPVPPSEPRPPRPAAPSASDLLGTDVGDLVARAASSSSRREHSANGRTPPPAPAPSGPRPAAPSPAPAASGDRLAALLSEIEGAARRAETWRPTNPKRR</sequence>
<feature type="compositionally biased region" description="Pro residues" evidence="6">
    <location>
        <begin position="273"/>
        <end position="310"/>
    </location>
</feature>
<evidence type="ECO:0000256" key="3">
    <source>
        <dbReference type="ARBA" id="ARBA00022741"/>
    </source>
</evidence>
<dbReference type="InterPro" id="IPR003593">
    <property type="entry name" value="AAA+_ATPase"/>
</dbReference>
<evidence type="ECO:0000256" key="4">
    <source>
        <dbReference type="ARBA" id="ARBA00022840"/>
    </source>
</evidence>
<dbReference type="EMBL" id="JBHRTB010000010">
    <property type="protein sequence ID" value="MFC3142785.1"/>
    <property type="molecule type" value="Genomic_DNA"/>
</dbReference>
<dbReference type="Proteomes" id="UP001595632">
    <property type="component" value="Unassembled WGS sequence"/>
</dbReference>
<reference evidence="9" key="1">
    <citation type="journal article" date="2019" name="Int. J. Syst. Evol. Microbiol.">
        <title>The Global Catalogue of Microorganisms (GCM) 10K type strain sequencing project: providing services to taxonomists for standard genome sequencing and annotation.</title>
        <authorList>
            <consortium name="The Broad Institute Genomics Platform"/>
            <consortium name="The Broad Institute Genome Sequencing Center for Infectious Disease"/>
            <person name="Wu L."/>
            <person name="Ma J."/>
        </authorList>
    </citation>
    <scope>NUCLEOTIDE SEQUENCE [LARGE SCALE GENOMIC DNA]</scope>
    <source>
        <strain evidence="9">KCTC 52366</strain>
    </source>
</reference>
<gene>
    <name evidence="8" type="ORF">ACFOGP_08695</name>
</gene>
<dbReference type="Gene3D" id="3.40.50.300">
    <property type="entry name" value="P-loop containing nucleotide triphosphate hydrolases"/>
    <property type="match status" value="1"/>
</dbReference>
<dbReference type="Pfam" id="PF00005">
    <property type="entry name" value="ABC_tran"/>
    <property type="match status" value="1"/>
</dbReference>
<dbReference type="GO" id="GO:0005524">
    <property type="term" value="F:ATP binding"/>
    <property type="evidence" value="ECO:0007669"/>
    <property type="project" value="UniProtKB-KW"/>
</dbReference>